<evidence type="ECO:0000259" key="6">
    <source>
        <dbReference type="Pfam" id="PF01602"/>
    </source>
</evidence>
<dbReference type="InterPro" id="IPR011989">
    <property type="entry name" value="ARM-like"/>
</dbReference>
<evidence type="ECO:0000256" key="4">
    <source>
        <dbReference type="ARBA" id="ARBA00023136"/>
    </source>
</evidence>
<dbReference type="RefSeq" id="XP_066074178.1">
    <property type="nucleotide sequence ID" value="XM_066218081.1"/>
</dbReference>
<dbReference type="SUPFAM" id="SSF48371">
    <property type="entry name" value="ARM repeat"/>
    <property type="match status" value="1"/>
</dbReference>
<dbReference type="InterPro" id="IPR050840">
    <property type="entry name" value="Adaptor_Complx_Large_Subunit"/>
</dbReference>
<feature type="domain" description="Clathrin/coatomer adaptor adaptin-like N-terminal" evidence="6">
    <location>
        <begin position="37"/>
        <end position="219"/>
    </location>
</feature>
<accession>A0AAX4JPU1</accession>
<dbReference type="InterPro" id="IPR016024">
    <property type="entry name" value="ARM-type_fold"/>
</dbReference>
<dbReference type="AlphaFoldDB" id="A0AAX4JPU1"/>
<dbReference type="GO" id="GO:0006886">
    <property type="term" value="P:intracellular protein transport"/>
    <property type="evidence" value="ECO:0007669"/>
    <property type="project" value="InterPro"/>
</dbReference>
<dbReference type="GO" id="GO:0012505">
    <property type="term" value="C:endomembrane system"/>
    <property type="evidence" value="ECO:0007669"/>
    <property type="project" value="UniProtKB-SubCell"/>
</dbReference>
<protein>
    <recommendedName>
        <fullName evidence="6">Clathrin/coatomer adaptor adaptin-like N-terminal domain-containing protein</fullName>
    </recommendedName>
</protein>
<feature type="compositionally biased region" description="Basic and acidic residues" evidence="5">
    <location>
        <begin position="698"/>
        <end position="712"/>
    </location>
</feature>
<dbReference type="PANTHER" id="PTHR22780">
    <property type="entry name" value="ADAPTIN, ALPHA/GAMMA/EPSILON"/>
    <property type="match status" value="1"/>
</dbReference>
<dbReference type="Pfam" id="PF01602">
    <property type="entry name" value="Adaptin_N"/>
    <property type="match status" value="1"/>
</dbReference>
<comment type="subcellular location">
    <subcellularLocation>
        <location evidence="1">Endomembrane system</location>
    </subcellularLocation>
</comment>
<dbReference type="GO" id="GO:0030117">
    <property type="term" value="C:membrane coat"/>
    <property type="evidence" value="ECO:0007669"/>
    <property type="project" value="InterPro"/>
</dbReference>
<name>A0AAX4JPU1_9TREE</name>
<keyword evidence="3" id="KW-0653">Protein transport</keyword>
<dbReference type="InterPro" id="IPR002553">
    <property type="entry name" value="Clathrin/coatomer_adapt-like_N"/>
</dbReference>
<dbReference type="GO" id="GO:0016192">
    <property type="term" value="P:vesicle-mediated transport"/>
    <property type="evidence" value="ECO:0007669"/>
    <property type="project" value="InterPro"/>
</dbReference>
<gene>
    <name evidence="7" type="ORF">L201_002304</name>
</gene>
<evidence type="ECO:0000256" key="1">
    <source>
        <dbReference type="ARBA" id="ARBA00004308"/>
    </source>
</evidence>
<evidence type="ECO:0000313" key="8">
    <source>
        <dbReference type="Proteomes" id="UP001355207"/>
    </source>
</evidence>
<dbReference type="EMBL" id="CP144099">
    <property type="protein sequence ID" value="WWC87415.1"/>
    <property type="molecule type" value="Genomic_DNA"/>
</dbReference>
<keyword evidence="8" id="KW-1185">Reference proteome</keyword>
<reference evidence="7 8" key="1">
    <citation type="submission" date="2024-01" db="EMBL/GenBank/DDBJ databases">
        <title>Comparative genomics of Cryptococcus and Kwoniella reveals pathogenesis evolution and contrasting modes of karyotype evolution via chromosome fusion or intercentromeric recombination.</title>
        <authorList>
            <person name="Coelho M.A."/>
            <person name="David-Palma M."/>
            <person name="Shea T."/>
            <person name="Bowers K."/>
            <person name="McGinley-Smith S."/>
            <person name="Mohammad A.W."/>
            <person name="Gnirke A."/>
            <person name="Yurkov A.M."/>
            <person name="Nowrousian M."/>
            <person name="Sun S."/>
            <person name="Cuomo C.A."/>
            <person name="Heitman J."/>
        </authorList>
    </citation>
    <scope>NUCLEOTIDE SEQUENCE [LARGE SCALE GENOMIC DNA]</scope>
    <source>
        <strain evidence="7 8">CBS 6074</strain>
    </source>
</reference>
<keyword evidence="4" id="KW-0472">Membrane</keyword>
<evidence type="ECO:0000313" key="7">
    <source>
        <dbReference type="EMBL" id="WWC87415.1"/>
    </source>
</evidence>
<keyword evidence="2" id="KW-0813">Transport</keyword>
<proteinExistence type="predicted"/>
<dbReference type="Proteomes" id="UP001355207">
    <property type="component" value="Chromosome 2"/>
</dbReference>
<organism evidence="7 8">
    <name type="scientific">Kwoniella dendrophila CBS 6074</name>
    <dbReference type="NCBI Taxonomy" id="1295534"/>
    <lineage>
        <taxon>Eukaryota</taxon>
        <taxon>Fungi</taxon>
        <taxon>Dikarya</taxon>
        <taxon>Basidiomycota</taxon>
        <taxon>Agaricomycotina</taxon>
        <taxon>Tremellomycetes</taxon>
        <taxon>Tremellales</taxon>
        <taxon>Cryptococcaceae</taxon>
        <taxon>Kwoniella</taxon>
    </lineage>
</organism>
<dbReference type="Gene3D" id="1.25.10.10">
    <property type="entry name" value="Leucine-rich Repeat Variant"/>
    <property type="match status" value="1"/>
</dbReference>
<feature type="region of interest" description="Disordered" evidence="5">
    <location>
        <begin position="664"/>
        <end position="712"/>
    </location>
</feature>
<evidence type="ECO:0000256" key="5">
    <source>
        <dbReference type="SAM" id="MobiDB-lite"/>
    </source>
</evidence>
<sequence>MPRTATTLPPYLTSGASSRAHHALLVKLHEATSPQEEDEIISKEIEKARDALSVRGQSTSRISETLVILLHCVMLRHRAEDNVDFALVSALQLAEGGQTIAERRIGYLYLTERLPKNHELNLLLINTIRKDLSSSTSSHILLALNTIAKLPSSDLGPAVIPLLTSKSLLRHKLPAVRQRTFEALLSLHRLSQANEPFPLSMSKLLKALSHEHDLSVLAVIFRTIRYILETDVHLIETDEERLFILDKCLAAARVNEVTLEGQIALEIVTALEVVLQTKKNITKDAEEMVVKWICDRLEDIKSYHRWEAAFLLEVSSICTKIPEISSNLLGHISQLLLANHTAPSTSTSPALPSANDRVLALRCLAKLPTNIWDGVLGQHEMGVLMEGVNYVDNTIRKSTTRLLKSLSPDLLTMVLQTHLESIKTSTNLSLPMNLANSLTIEEKTTIGKYETASRALEVAEAGWGADAEGYAKGVIDVLDTLEEEAVQDTKEAVWDEGARSILARLTYMPSSFAQSFTTFIIESLRLRNRKPSDTMTIILTSITCEYLPFTYDQFDKTFDFFVNILSYYNASIQELILVTLISLIIRLQSDIAQIKEQTILQAIQQVQEGSARYLKKRCQEISIVMKHQLLEQVKAASESNTLANVLEAIISVSSEYSRKVNNASTTTAPLSTPLPPRADLSSSQLRYDAYKPPPRSNKNKEEYRDHFDDDSD</sequence>
<evidence type="ECO:0000256" key="3">
    <source>
        <dbReference type="ARBA" id="ARBA00022927"/>
    </source>
</evidence>
<evidence type="ECO:0000256" key="2">
    <source>
        <dbReference type="ARBA" id="ARBA00022448"/>
    </source>
</evidence>
<dbReference type="GeneID" id="91092976"/>